<name>K9FNH2_PEND2</name>
<dbReference type="OrthoDB" id="2137750at2759"/>
<evidence type="ECO:0000313" key="3">
    <source>
        <dbReference type="Proteomes" id="UP000009882"/>
    </source>
</evidence>
<dbReference type="InterPro" id="IPR019626">
    <property type="entry name" value="Stress-induced_KGG_rpt"/>
</dbReference>
<evidence type="ECO:0000313" key="2">
    <source>
        <dbReference type="EMBL" id="EKV09867.1"/>
    </source>
</evidence>
<comment type="caution">
    <text evidence="2">The sequence shown here is derived from an EMBL/GenBank/DDBJ whole genome shotgun (WGS) entry which is preliminary data.</text>
</comment>
<dbReference type="eggNOG" id="ENOG502STRE">
    <property type="taxonomic scope" value="Eukaryota"/>
</dbReference>
<dbReference type="Pfam" id="PF10685">
    <property type="entry name" value="KGG"/>
    <property type="match status" value="1"/>
</dbReference>
<dbReference type="OMA" id="EFAMADY"/>
<proteinExistence type="predicted"/>
<gene>
    <name evidence="2" type="ORF">PDIG_59420</name>
</gene>
<evidence type="ECO:0000256" key="1">
    <source>
        <dbReference type="SAM" id="MobiDB-lite"/>
    </source>
</evidence>
<sequence>MVDNPNPGNFHNRPHEEVENIARKGGQSSHHGGFASMDPNKQVSKKAESNLNTTQLTPLKREIASKGGHASRGKFEPGSPRAKEAGRKGGRSAHQPEE</sequence>
<dbReference type="STRING" id="1170229.K9FNH2"/>
<dbReference type="Proteomes" id="UP000009882">
    <property type="component" value="Unassembled WGS sequence"/>
</dbReference>
<feature type="compositionally biased region" description="Basic and acidic residues" evidence="1">
    <location>
        <begin position="13"/>
        <end position="22"/>
    </location>
</feature>
<keyword evidence="3" id="KW-1185">Reference proteome</keyword>
<protein>
    <submittedName>
        <fullName evidence="2">Conidiation-specific protein (Con-10), putative</fullName>
    </submittedName>
</protein>
<dbReference type="EMBL" id="AKCT01000235">
    <property type="protein sequence ID" value="EKV09867.1"/>
    <property type="molecule type" value="Genomic_DNA"/>
</dbReference>
<dbReference type="InParanoid" id="K9FNH2"/>
<organism evidence="2 3">
    <name type="scientific">Penicillium digitatum (strain PHI26 / CECT 20796)</name>
    <name type="common">Green mold</name>
    <dbReference type="NCBI Taxonomy" id="1170229"/>
    <lineage>
        <taxon>Eukaryota</taxon>
        <taxon>Fungi</taxon>
        <taxon>Dikarya</taxon>
        <taxon>Ascomycota</taxon>
        <taxon>Pezizomycotina</taxon>
        <taxon>Eurotiomycetes</taxon>
        <taxon>Eurotiomycetidae</taxon>
        <taxon>Eurotiales</taxon>
        <taxon>Aspergillaceae</taxon>
        <taxon>Penicillium</taxon>
    </lineage>
</organism>
<feature type="region of interest" description="Disordered" evidence="1">
    <location>
        <begin position="1"/>
        <end position="98"/>
    </location>
</feature>
<dbReference type="HOGENOM" id="CLU_122062_1_1_1"/>
<dbReference type="AlphaFoldDB" id="K9FNH2"/>
<reference evidence="3" key="1">
    <citation type="journal article" date="2012" name="BMC Genomics">
        <title>Genome sequence of the necrotrophic fungus Penicillium digitatum, the main postharvest pathogen of citrus.</title>
        <authorList>
            <person name="Marcet-Houben M."/>
            <person name="Ballester A.-R."/>
            <person name="de la Fuente B."/>
            <person name="Harries E."/>
            <person name="Marcos J.F."/>
            <person name="Gonzalez-Candelas L."/>
            <person name="Gabaldon T."/>
        </authorList>
    </citation>
    <scope>NUCLEOTIDE SEQUENCE [LARGE SCALE GENOMIC DNA]</scope>
    <source>
        <strain evidence="3">PHI26 / CECT 20796</strain>
    </source>
</reference>
<accession>K9FNH2</accession>